<gene>
    <name evidence="1" type="ORF">R1flu_005230</name>
</gene>
<reference evidence="1 2" key="1">
    <citation type="submission" date="2024-09" db="EMBL/GenBank/DDBJ databases">
        <title>Chromosome-scale assembly of Riccia fluitans.</title>
        <authorList>
            <person name="Paukszto L."/>
            <person name="Sawicki J."/>
            <person name="Karawczyk K."/>
            <person name="Piernik-Szablinska J."/>
            <person name="Szczecinska M."/>
            <person name="Mazdziarz M."/>
        </authorList>
    </citation>
    <scope>NUCLEOTIDE SEQUENCE [LARGE SCALE GENOMIC DNA]</scope>
    <source>
        <strain evidence="1">Rf_01</strain>
        <tissue evidence="1">Aerial parts of the thallus</tissue>
    </source>
</reference>
<dbReference type="Proteomes" id="UP001605036">
    <property type="component" value="Unassembled WGS sequence"/>
</dbReference>
<keyword evidence="2" id="KW-1185">Reference proteome</keyword>
<evidence type="ECO:0000313" key="2">
    <source>
        <dbReference type="Proteomes" id="UP001605036"/>
    </source>
</evidence>
<name>A0ABD1YSK7_9MARC</name>
<dbReference type="AlphaFoldDB" id="A0ABD1YSK7"/>
<proteinExistence type="predicted"/>
<comment type="caution">
    <text evidence="1">The sequence shown here is derived from an EMBL/GenBank/DDBJ whole genome shotgun (WGS) entry which is preliminary data.</text>
</comment>
<dbReference type="EMBL" id="JBHFFA010000003">
    <property type="protein sequence ID" value="KAL2633751.1"/>
    <property type="molecule type" value="Genomic_DNA"/>
</dbReference>
<organism evidence="1 2">
    <name type="scientific">Riccia fluitans</name>
    <dbReference type="NCBI Taxonomy" id="41844"/>
    <lineage>
        <taxon>Eukaryota</taxon>
        <taxon>Viridiplantae</taxon>
        <taxon>Streptophyta</taxon>
        <taxon>Embryophyta</taxon>
        <taxon>Marchantiophyta</taxon>
        <taxon>Marchantiopsida</taxon>
        <taxon>Marchantiidae</taxon>
        <taxon>Marchantiales</taxon>
        <taxon>Ricciaceae</taxon>
        <taxon>Riccia</taxon>
    </lineage>
</organism>
<evidence type="ECO:0000313" key="1">
    <source>
        <dbReference type="EMBL" id="KAL2633751.1"/>
    </source>
</evidence>
<protein>
    <submittedName>
        <fullName evidence="1">Uncharacterized protein</fullName>
    </submittedName>
</protein>
<sequence length="88" mass="10717">MENKFCKYLHWILVSPMAFHRSFVDVRLQRSYLKDLRPLIWVNYGRQKEKAKEIWIEFFLCSIRTRNLNSGCVCTSIRPIFFAKDYHL</sequence>
<accession>A0ABD1YSK7</accession>